<proteinExistence type="predicted"/>
<evidence type="ECO:0000313" key="1">
    <source>
        <dbReference type="EMBL" id="KAJ4729493.1"/>
    </source>
</evidence>
<name>A0ACC1Z1Z8_MELAZ</name>
<organism evidence="1 2">
    <name type="scientific">Melia azedarach</name>
    <name type="common">Chinaberry tree</name>
    <dbReference type="NCBI Taxonomy" id="155640"/>
    <lineage>
        <taxon>Eukaryota</taxon>
        <taxon>Viridiplantae</taxon>
        <taxon>Streptophyta</taxon>
        <taxon>Embryophyta</taxon>
        <taxon>Tracheophyta</taxon>
        <taxon>Spermatophyta</taxon>
        <taxon>Magnoliopsida</taxon>
        <taxon>eudicotyledons</taxon>
        <taxon>Gunneridae</taxon>
        <taxon>Pentapetalae</taxon>
        <taxon>rosids</taxon>
        <taxon>malvids</taxon>
        <taxon>Sapindales</taxon>
        <taxon>Meliaceae</taxon>
        <taxon>Melia</taxon>
    </lineage>
</organism>
<accession>A0ACC1Z1Z8</accession>
<gene>
    <name evidence="1" type="ORF">OWV82_002267</name>
</gene>
<sequence length="114" mass="12596">MTSYKVVMEPVVVVAWEIPRNLVLALELGAFAKFNFSFRGSSSCTREGRDLCSSSRIMENDNCGPHDLDNHDNLLADSTFLSLQLVTIHLVSSRVSIHSSNFQIDIGIDGVLLL</sequence>
<keyword evidence="2" id="KW-1185">Reference proteome</keyword>
<evidence type="ECO:0000313" key="2">
    <source>
        <dbReference type="Proteomes" id="UP001164539"/>
    </source>
</evidence>
<reference evidence="1 2" key="1">
    <citation type="journal article" date="2023" name="Science">
        <title>Complex scaffold remodeling in plant triterpene biosynthesis.</title>
        <authorList>
            <person name="De La Pena R."/>
            <person name="Hodgson H."/>
            <person name="Liu J.C."/>
            <person name="Stephenson M.J."/>
            <person name="Martin A.C."/>
            <person name="Owen C."/>
            <person name="Harkess A."/>
            <person name="Leebens-Mack J."/>
            <person name="Jimenez L.E."/>
            <person name="Osbourn A."/>
            <person name="Sattely E.S."/>
        </authorList>
    </citation>
    <scope>NUCLEOTIDE SEQUENCE [LARGE SCALE GENOMIC DNA]</scope>
    <source>
        <strain evidence="2">cv. JPN11</strain>
        <tissue evidence="1">Leaf</tissue>
    </source>
</reference>
<dbReference type="EMBL" id="CM051394">
    <property type="protein sequence ID" value="KAJ4729493.1"/>
    <property type="molecule type" value="Genomic_DNA"/>
</dbReference>
<dbReference type="Proteomes" id="UP001164539">
    <property type="component" value="Chromosome 1"/>
</dbReference>
<protein>
    <submittedName>
        <fullName evidence="1">Uncharacterized protein</fullName>
    </submittedName>
</protein>
<comment type="caution">
    <text evidence="1">The sequence shown here is derived from an EMBL/GenBank/DDBJ whole genome shotgun (WGS) entry which is preliminary data.</text>
</comment>